<dbReference type="Proteomes" id="UP000612456">
    <property type="component" value="Unassembled WGS sequence"/>
</dbReference>
<gene>
    <name evidence="1" type="ORF">GCM10010911_38160</name>
</gene>
<dbReference type="Pfam" id="PF14275">
    <property type="entry name" value="DUF4362"/>
    <property type="match status" value="1"/>
</dbReference>
<proteinExistence type="predicted"/>
<evidence type="ECO:0000313" key="2">
    <source>
        <dbReference type="Proteomes" id="UP000612456"/>
    </source>
</evidence>
<dbReference type="EMBL" id="BMHP01000002">
    <property type="protein sequence ID" value="GGD76456.1"/>
    <property type="molecule type" value="Genomic_DNA"/>
</dbReference>
<dbReference type="RefSeq" id="WP_188993551.1">
    <property type="nucleotide sequence ID" value="NZ_BMHP01000002.1"/>
</dbReference>
<dbReference type="InterPro" id="IPR025372">
    <property type="entry name" value="DUF4362"/>
</dbReference>
<accession>A0A917DWV5</accession>
<reference evidence="1" key="1">
    <citation type="journal article" date="2014" name="Int. J. Syst. Evol. Microbiol.">
        <title>Complete genome sequence of Corynebacterium casei LMG S-19264T (=DSM 44701T), isolated from a smear-ripened cheese.</title>
        <authorList>
            <consortium name="US DOE Joint Genome Institute (JGI-PGF)"/>
            <person name="Walter F."/>
            <person name="Albersmeier A."/>
            <person name="Kalinowski J."/>
            <person name="Ruckert C."/>
        </authorList>
    </citation>
    <scope>NUCLEOTIDE SEQUENCE</scope>
    <source>
        <strain evidence="1">CGMCC 1.15178</strain>
    </source>
</reference>
<dbReference type="AlphaFoldDB" id="A0A917DWV5"/>
<evidence type="ECO:0000313" key="1">
    <source>
        <dbReference type="EMBL" id="GGD76456.1"/>
    </source>
</evidence>
<comment type="caution">
    <text evidence="1">The sequence shown here is derived from an EMBL/GenBank/DDBJ whole genome shotgun (WGS) entry which is preliminary data.</text>
</comment>
<organism evidence="1 2">
    <name type="scientific">Paenibacillus nasutitermitis</name>
    <dbReference type="NCBI Taxonomy" id="1652958"/>
    <lineage>
        <taxon>Bacteria</taxon>
        <taxon>Bacillati</taxon>
        <taxon>Bacillota</taxon>
        <taxon>Bacilli</taxon>
        <taxon>Bacillales</taxon>
        <taxon>Paenibacillaceae</taxon>
        <taxon>Paenibacillus</taxon>
    </lineage>
</organism>
<reference evidence="1" key="2">
    <citation type="submission" date="2020-09" db="EMBL/GenBank/DDBJ databases">
        <authorList>
            <person name="Sun Q."/>
            <person name="Zhou Y."/>
        </authorList>
    </citation>
    <scope>NUCLEOTIDE SEQUENCE</scope>
    <source>
        <strain evidence="1">CGMCC 1.15178</strain>
    </source>
</reference>
<protein>
    <recommendedName>
        <fullName evidence="3">DUF4362 domain-containing protein</fullName>
    </recommendedName>
</protein>
<sequence>MRYNKLIICVQAVIIIGLLGVILSLTSQSQKENIDKNNSLLSNFDQADLDRIDNLVKRFNDGKGDNLMIISPTMDSGPEINDVISNGKEINWVVDHSRDAMNTNNGKTEYVCRSIRLKDRDEEYIDVQLSKCNNYKEDEQLSILSFRKDQL</sequence>
<evidence type="ECO:0008006" key="3">
    <source>
        <dbReference type="Google" id="ProtNLM"/>
    </source>
</evidence>
<name>A0A917DWV5_9BACL</name>
<keyword evidence="2" id="KW-1185">Reference proteome</keyword>